<name>A0A0J1CIR9_9BURK</name>
<accession>A0A0J1CIR9</accession>
<dbReference type="InterPro" id="IPR008317">
    <property type="entry name" value="UCP030561"/>
</dbReference>
<dbReference type="PATRIC" id="fig|908627.4.peg.9194"/>
<proteinExistence type="predicted"/>
<dbReference type="SUPFAM" id="SSF54427">
    <property type="entry name" value="NTF2-like"/>
    <property type="match status" value="1"/>
</dbReference>
<dbReference type="PIRSF" id="PIRSF030561">
    <property type="entry name" value="UCP030561"/>
    <property type="match status" value="1"/>
</dbReference>
<dbReference type="Pfam" id="PF12680">
    <property type="entry name" value="SnoaL_2"/>
    <property type="match status" value="1"/>
</dbReference>
<dbReference type="EMBL" id="AEJF01000251">
    <property type="protein sequence ID" value="KLU20484.1"/>
    <property type="molecule type" value="Genomic_DNA"/>
</dbReference>
<evidence type="ECO:0000259" key="1">
    <source>
        <dbReference type="Pfam" id="PF12680"/>
    </source>
</evidence>
<gene>
    <name evidence="2" type="ORF">EOS_40950</name>
</gene>
<dbReference type="GO" id="GO:0016853">
    <property type="term" value="F:isomerase activity"/>
    <property type="evidence" value="ECO:0007669"/>
    <property type="project" value="UniProtKB-KW"/>
</dbReference>
<dbReference type="AlphaFoldDB" id="A0A0J1CIR9"/>
<comment type="caution">
    <text evidence="2">The sequence shown here is derived from an EMBL/GenBank/DDBJ whole genome shotgun (WGS) entry which is preliminary data.</text>
</comment>
<keyword evidence="2" id="KW-0413">Isomerase</keyword>
<dbReference type="Proteomes" id="UP000035963">
    <property type="component" value="Unassembled WGS sequence"/>
</dbReference>
<protein>
    <submittedName>
        <fullName evidence="2">Steroid delta-isomerase</fullName>
    </submittedName>
</protein>
<sequence>MTINGVSDVEFPVQKQLEAYNDRNIEAFMQWWADDCEYYEFPSRLLASGATEVRERHVARFSETNLSGKLIARISVGNMVVDQEVVTRTFPDGPGEIDVVAIYEIGNGKIEKAWFKMGTPRLHAAKTQ</sequence>
<dbReference type="InterPro" id="IPR032710">
    <property type="entry name" value="NTF2-like_dom_sf"/>
</dbReference>
<dbReference type="OrthoDB" id="9797178at2"/>
<reference evidence="2 3" key="1">
    <citation type="journal article" date="2015" name="Genome Announc.">
        <title>Draft Genome Sequence of Burkholderia sp. Strain PML1(12), an Ectomycorrhizosphere-Inhabiting Bacterium with Effective Mineral-Weathering Ability.</title>
        <authorList>
            <person name="Uroz S."/>
            <person name="Oger P."/>
        </authorList>
    </citation>
    <scope>NUCLEOTIDE SEQUENCE [LARGE SCALE GENOMIC DNA]</scope>
    <source>
        <strain evidence="3">PML1(12)</strain>
    </source>
</reference>
<evidence type="ECO:0000313" key="2">
    <source>
        <dbReference type="EMBL" id="KLU20484.1"/>
    </source>
</evidence>
<dbReference type="RefSeq" id="WP_047897952.1">
    <property type="nucleotide sequence ID" value="NZ_AEJF01000251.1"/>
</dbReference>
<organism evidence="2 3">
    <name type="scientific">Caballeronia mineralivorans PML1(12)</name>
    <dbReference type="NCBI Taxonomy" id="908627"/>
    <lineage>
        <taxon>Bacteria</taxon>
        <taxon>Pseudomonadati</taxon>
        <taxon>Pseudomonadota</taxon>
        <taxon>Betaproteobacteria</taxon>
        <taxon>Burkholderiales</taxon>
        <taxon>Burkholderiaceae</taxon>
        <taxon>Caballeronia</taxon>
    </lineage>
</organism>
<keyword evidence="3" id="KW-1185">Reference proteome</keyword>
<evidence type="ECO:0000313" key="3">
    <source>
        <dbReference type="Proteomes" id="UP000035963"/>
    </source>
</evidence>
<dbReference type="InterPro" id="IPR037401">
    <property type="entry name" value="SnoaL-like"/>
</dbReference>
<feature type="domain" description="SnoaL-like" evidence="1">
    <location>
        <begin position="13"/>
        <end position="110"/>
    </location>
</feature>
<dbReference type="Gene3D" id="3.10.450.50">
    <property type="match status" value="1"/>
</dbReference>